<keyword evidence="2" id="KW-1185">Reference proteome</keyword>
<dbReference type="AlphaFoldDB" id="A0A0C9XQC3"/>
<dbReference type="EMBL" id="KN838674">
    <property type="protein sequence ID" value="KIJ98217.1"/>
    <property type="molecule type" value="Genomic_DNA"/>
</dbReference>
<sequence>MHSVQGGEIRCTKKLPCMAVHNNTTIVQDFTVNVQFAQYEVVSCLINTTQYTERQ</sequence>
<reference evidence="2" key="2">
    <citation type="submission" date="2015-01" db="EMBL/GenBank/DDBJ databases">
        <title>Evolutionary Origins and Diversification of the Mycorrhizal Mutualists.</title>
        <authorList>
            <consortium name="DOE Joint Genome Institute"/>
            <consortium name="Mycorrhizal Genomics Consortium"/>
            <person name="Kohler A."/>
            <person name="Kuo A."/>
            <person name="Nagy L.G."/>
            <person name="Floudas D."/>
            <person name="Copeland A."/>
            <person name="Barry K.W."/>
            <person name="Cichocki N."/>
            <person name="Veneault-Fourrey C."/>
            <person name="LaButti K."/>
            <person name="Lindquist E.A."/>
            <person name="Lipzen A."/>
            <person name="Lundell T."/>
            <person name="Morin E."/>
            <person name="Murat C."/>
            <person name="Riley R."/>
            <person name="Ohm R."/>
            <person name="Sun H."/>
            <person name="Tunlid A."/>
            <person name="Henrissat B."/>
            <person name="Grigoriev I.V."/>
            <person name="Hibbett D.S."/>
            <person name="Martin F."/>
        </authorList>
    </citation>
    <scope>NUCLEOTIDE SEQUENCE [LARGE SCALE GENOMIC DNA]</scope>
    <source>
        <strain evidence="2">LaAM-08-1</strain>
    </source>
</reference>
<evidence type="ECO:0000313" key="2">
    <source>
        <dbReference type="Proteomes" id="UP000054477"/>
    </source>
</evidence>
<proteinExistence type="predicted"/>
<evidence type="ECO:0000313" key="1">
    <source>
        <dbReference type="EMBL" id="KIJ98217.1"/>
    </source>
</evidence>
<organism evidence="1 2">
    <name type="scientific">Laccaria amethystina LaAM-08-1</name>
    <dbReference type="NCBI Taxonomy" id="1095629"/>
    <lineage>
        <taxon>Eukaryota</taxon>
        <taxon>Fungi</taxon>
        <taxon>Dikarya</taxon>
        <taxon>Basidiomycota</taxon>
        <taxon>Agaricomycotina</taxon>
        <taxon>Agaricomycetes</taxon>
        <taxon>Agaricomycetidae</taxon>
        <taxon>Agaricales</taxon>
        <taxon>Agaricineae</taxon>
        <taxon>Hydnangiaceae</taxon>
        <taxon>Laccaria</taxon>
    </lineage>
</organism>
<accession>A0A0C9XQC3</accession>
<gene>
    <name evidence="1" type="ORF">K443DRAFT_214072</name>
</gene>
<reference evidence="1 2" key="1">
    <citation type="submission" date="2014-04" db="EMBL/GenBank/DDBJ databases">
        <authorList>
            <consortium name="DOE Joint Genome Institute"/>
            <person name="Kuo A."/>
            <person name="Kohler A."/>
            <person name="Nagy L.G."/>
            <person name="Floudas D."/>
            <person name="Copeland A."/>
            <person name="Barry K.W."/>
            <person name="Cichocki N."/>
            <person name="Veneault-Fourrey C."/>
            <person name="LaButti K."/>
            <person name="Lindquist E.A."/>
            <person name="Lipzen A."/>
            <person name="Lundell T."/>
            <person name="Morin E."/>
            <person name="Murat C."/>
            <person name="Sun H."/>
            <person name="Tunlid A."/>
            <person name="Henrissat B."/>
            <person name="Grigoriev I.V."/>
            <person name="Hibbett D.S."/>
            <person name="Martin F."/>
            <person name="Nordberg H.P."/>
            <person name="Cantor M.N."/>
            <person name="Hua S.X."/>
        </authorList>
    </citation>
    <scope>NUCLEOTIDE SEQUENCE [LARGE SCALE GENOMIC DNA]</scope>
    <source>
        <strain evidence="1 2">LaAM-08-1</strain>
    </source>
</reference>
<dbReference type="Proteomes" id="UP000054477">
    <property type="component" value="Unassembled WGS sequence"/>
</dbReference>
<dbReference type="HOGENOM" id="CLU_3032682_0_0_1"/>
<name>A0A0C9XQC3_9AGAR</name>
<protein>
    <submittedName>
        <fullName evidence="1">Uncharacterized protein</fullName>
    </submittedName>
</protein>